<accession>A0ABU1TGP5</accession>
<dbReference type="Pfam" id="PF10988">
    <property type="entry name" value="DUF2807"/>
    <property type="match status" value="1"/>
</dbReference>
<feature type="domain" description="Putative auto-transporter adhesin head GIN" evidence="1">
    <location>
        <begin position="43"/>
        <end position="188"/>
    </location>
</feature>
<protein>
    <recommendedName>
        <fullName evidence="1">Putative auto-transporter adhesin head GIN domain-containing protein</fullName>
    </recommendedName>
</protein>
<proteinExistence type="predicted"/>
<comment type="caution">
    <text evidence="2">The sequence shown here is derived from an EMBL/GenBank/DDBJ whole genome shotgun (WGS) entry which is preliminary data.</text>
</comment>
<organism evidence="2 3">
    <name type="scientific">Mucilaginibacter pocheonensis</name>
    <dbReference type="NCBI Taxonomy" id="398050"/>
    <lineage>
        <taxon>Bacteria</taxon>
        <taxon>Pseudomonadati</taxon>
        <taxon>Bacteroidota</taxon>
        <taxon>Sphingobacteriia</taxon>
        <taxon>Sphingobacteriales</taxon>
        <taxon>Sphingobacteriaceae</taxon>
        <taxon>Mucilaginibacter</taxon>
    </lineage>
</organism>
<evidence type="ECO:0000259" key="1">
    <source>
        <dbReference type="Pfam" id="PF10988"/>
    </source>
</evidence>
<reference evidence="2 3" key="1">
    <citation type="submission" date="2023-07" db="EMBL/GenBank/DDBJ databases">
        <title>Sorghum-associated microbial communities from plants grown in Nebraska, USA.</title>
        <authorList>
            <person name="Schachtman D."/>
        </authorList>
    </citation>
    <scope>NUCLEOTIDE SEQUENCE [LARGE SCALE GENOMIC DNA]</scope>
    <source>
        <strain evidence="2 3">3262</strain>
    </source>
</reference>
<dbReference type="InterPro" id="IPR021255">
    <property type="entry name" value="DUF2807"/>
</dbReference>
<name>A0ABU1TGP5_9SPHI</name>
<dbReference type="EMBL" id="JAVDUU010000004">
    <property type="protein sequence ID" value="MDR6944498.1"/>
    <property type="molecule type" value="Genomic_DNA"/>
</dbReference>
<evidence type="ECO:0000313" key="3">
    <source>
        <dbReference type="Proteomes" id="UP001247620"/>
    </source>
</evidence>
<dbReference type="RefSeq" id="WP_310100655.1">
    <property type="nucleotide sequence ID" value="NZ_JAVDUU010000004.1"/>
</dbReference>
<dbReference type="Proteomes" id="UP001247620">
    <property type="component" value="Unassembled WGS sequence"/>
</dbReference>
<dbReference type="Gene3D" id="2.160.20.120">
    <property type="match status" value="1"/>
</dbReference>
<keyword evidence="3" id="KW-1185">Reference proteome</keyword>
<evidence type="ECO:0000313" key="2">
    <source>
        <dbReference type="EMBL" id="MDR6944498.1"/>
    </source>
</evidence>
<sequence length="199" mass="21647">MKTLATAIFTVVVIVFGIGNKTQAAVNNNNNAGIVLTDITRINKIEVYGNVKLYVSNGPADQVKVYNRYYAESALVQSQNGVLRISSYKAEKLEVWVTAKDLNAITAYDNADIKSFGNLSAIELDVKLYNNASASLNLDAYSARVTMNDKTCANLSGTVNEYSVKRSQASSVNRTYLVTEHSTEVLNGAKAKVSEYAVL</sequence>
<gene>
    <name evidence="2" type="ORF">J2W55_004358</name>
</gene>